<dbReference type="AlphaFoldDB" id="A0A0E9P8N2"/>
<evidence type="ECO:0000313" key="1">
    <source>
        <dbReference type="EMBL" id="JAH00637.1"/>
    </source>
</evidence>
<reference evidence="1" key="2">
    <citation type="journal article" date="2015" name="Fish Shellfish Immunol.">
        <title>Early steps in the European eel (Anguilla anguilla)-Vibrio vulnificus interaction in the gills: Role of the RtxA13 toxin.</title>
        <authorList>
            <person name="Callol A."/>
            <person name="Pajuelo D."/>
            <person name="Ebbesson L."/>
            <person name="Teles M."/>
            <person name="MacKenzie S."/>
            <person name="Amaro C."/>
        </authorList>
    </citation>
    <scope>NUCLEOTIDE SEQUENCE</scope>
</reference>
<organism evidence="1">
    <name type="scientific">Anguilla anguilla</name>
    <name type="common">European freshwater eel</name>
    <name type="synonym">Muraena anguilla</name>
    <dbReference type="NCBI Taxonomy" id="7936"/>
    <lineage>
        <taxon>Eukaryota</taxon>
        <taxon>Metazoa</taxon>
        <taxon>Chordata</taxon>
        <taxon>Craniata</taxon>
        <taxon>Vertebrata</taxon>
        <taxon>Euteleostomi</taxon>
        <taxon>Actinopterygii</taxon>
        <taxon>Neopterygii</taxon>
        <taxon>Teleostei</taxon>
        <taxon>Anguilliformes</taxon>
        <taxon>Anguillidae</taxon>
        <taxon>Anguilla</taxon>
    </lineage>
</organism>
<sequence>MRTSSYTRQTALWRFVPACGWSRLLHRPVL</sequence>
<dbReference type="EMBL" id="GBXM01107940">
    <property type="protein sequence ID" value="JAH00637.1"/>
    <property type="molecule type" value="Transcribed_RNA"/>
</dbReference>
<name>A0A0E9P8N2_ANGAN</name>
<accession>A0A0E9P8N2</accession>
<proteinExistence type="predicted"/>
<reference evidence="1" key="1">
    <citation type="submission" date="2014-11" db="EMBL/GenBank/DDBJ databases">
        <authorList>
            <person name="Amaro Gonzalez C."/>
        </authorList>
    </citation>
    <scope>NUCLEOTIDE SEQUENCE</scope>
</reference>
<protein>
    <submittedName>
        <fullName evidence="1">Uncharacterized protein</fullName>
    </submittedName>
</protein>